<feature type="compositionally biased region" description="Low complexity" evidence="1">
    <location>
        <begin position="150"/>
        <end position="178"/>
    </location>
</feature>
<evidence type="ECO:0000256" key="1">
    <source>
        <dbReference type="SAM" id="MobiDB-lite"/>
    </source>
</evidence>
<sequence length="1094" mass="120863">MDGSDDYFFGDDDFVLDEKTIAALDLEERKWRQQQTQATTADQRRPVPREARQPSPKRRKISHEATPEGLIPQIRAVTVGDDYDEDLPDISIIGDGAYNLPVAQRASANALAAQTREAQQSHSHPHASTSNHRPARVPGYPPRAPPPASPQRRASSGSASDAHGSGQSQGPSMGGRPPQRNRPHRQHSTLSSVQAALADFVPQASTAVPAPTPPPKAPLSRASPAAGPSRITHAAARQQAGLASSTAVVRPALRTPSVAGPAPASVTRTTRGTSPSVSLPQQRRQSIAAAGPSRQQRASPSVPPQLPPQPPLSQGQSDRNLRIEVEMLKAQLEELVKAQQKSTKDLEEALNVRYAKEGEVSILRKSIDKAAKDHAAEVARIKAAKEEAEAMQVQIRKEMREELERVKTQYLFKQHELETSARKTPWSTKIRRTEHFPPPTPVSASTQRRQVAEEQPPLQTPSRSRAGVDLSVSPKWQHRKKIVHIPESPPKKPVKLPGFVNAFAPTSSNLRLDLSQALQSTQVGRKGKERAKVAYDFSEAQNEELFFNPPPPSNEDQYREPLSQPSSTAVPGPRDEVSMDEAEADAQTQSSPPASSAEPVVVASESQDVEMKETQKQAEPVASVEPIEAVEPLLNPDWTREMQRILLLHKYRMAEHSTLQRLIDYEVPSTASSEQVQAYGKCIVRLMDILGAIAAKPQNTEYTCREVATTLCCIGQVLHHPQSLALLAGLIDILKMLALLIPSFVPMMLAPSGVPRSTASPPEILELLVEIVRSALNPRLPRQGEDWSMLGEEVLGLLDALIWYIPPDFVQRQVLTYFICAPNVLDVFADPKQPIWLTQRAARILALLASYKDLHKYLLTAQVSDDADSVNASVTSYRISYLEKLAIMLVDKERDGPEYQSLRLSVVHLLSALLVHDDSITRAILVHSDTILPAVIHYAYHLTGPLYEEDQDFLESPKLVTWSIDMTMRVVPLLHNLLKGCDFDAMRLKLIPPNDNTNQNHRKKTFKSVFHMLTVGLGRLGYAEPPQEISEADRKKLDKLDRLARGTLELVVDGPEMESIWEAFQPDESKSAASRPASTRSRRNPQQNDEEIES</sequence>
<dbReference type="EMBL" id="ML211297">
    <property type="protein sequence ID" value="TFK84734.1"/>
    <property type="molecule type" value="Genomic_DNA"/>
</dbReference>
<evidence type="ECO:0000313" key="2">
    <source>
        <dbReference type="EMBL" id="TFK84734.1"/>
    </source>
</evidence>
<feature type="compositionally biased region" description="Polar residues" evidence="1">
    <location>
        <begin position="116"/>
        <end position="132"/>
    </location>
</feature>
<feature type="compositionally biased region" description="Low complexity" evidence="1">
    <location>
        <begin position="590"/>
        <end position="606"/>
    </location>
</feature>
<keyword evidence="3" id="KW-1185">Reference proteome</keyword>
<organism evidence="2 3">
    <name type="scientific">Polyporus arcularius HHB13444</name>
    <dbReference type="NCBI Taxonomy" id="1314778"/>
    <lineage>
        <taxon>Eukaryota</taxon>
        <taxon>Fungi</taxon>
        <taxon>Dikarya</taxon>
        <taxon>Basidiomycota</taxon>
        <taxon>Agaricomycotina</taxon>
        <taxon>Agaricomycetes</taxon>
        <taxon>Polyporales</taxon>
        <taxon>Polyporaceae</taxon>
        <taxon>Polyporus</taxon>
    </lineage>
</organism>
<accession>A0A5C3P4Z0</accession>
<feature type="region of interest" description="Disordered" evidence="1">
    <location>
        <begin position="107"/>
        <end position="319"/>
    </location>
</feature>
<dbReference type="InParanoid" id="A0A5C3P4Z0"/>
<feature type="compositionally biased region" description="Polar residues" evidence="1">
    <location>
        <begin position="266"/>
        <end position="285"/>
    </location>
</feature>
<feature type="compositionally biased region" description="Basic and acidic residues" evidence="1">
    <location>
        <begin position="42"/>
        <end position="52"/>
    </location>
</feature>
<feature type="region of interest" description="Disordered" evidence="1">
    <location>
        <begin position="423"/>
        <end position="475"/>
    </location>
</feature>
<dbReference type="Proteomes" id="UP000308197">
    <property type="component" value="Unassembled WGS sequence"/>
</dbReference>
<feature type="compositionally biased region" description="Pro residues" evidence="1">
    <location>
        <begin position="301"/>
        <end position="311"/>
    </location>
</feature>
<dbReference type="AlphaFoldDB" id="A0A5C3P4Z0"/>
<proteinExistence type="predicted"/>
<feature type="compositionally biased region" description="Pro residues" evidence="1">
    <location>
        <begin position="139"/>
        <end position="149"/>
    </location>
</feature>
<reference evidence="2 3" key="1">
    <citation type="journal article" date="2019" name="Nat. Ecol. Evol.">
        <title>Megaphylogeny resolves global patterns of mushroom evolution.</title>
        <authorList>
            <person name="Varga T."/>
            <person name="Krizsan K."/>
            <person name="Foldi C."/>
            <person name="Dima B."/>
            <person name="Sanchez-Garcia M."/>
            <person name="Sanchez-Ramirez S."/>
            <person name="Szollosi G.J."/>
            <person name="Szarkandi J.G."/>
            <person name="Papp V."/>
            <person name="Albert L."/>
            <person name="Andreopoulos W."/>
            <person name="Angelini C."/>
            <person name="Antonin V."/>
            <person name="Barry K.W."/>
            <person name="Bougher N.L."/>
            <person name="Buchanan P."/>
            <person name="Buyck B."/>
            <person name="Bense V."/>
            <person name="Catcheside P."/>
            <person name="Chovatia M."/>
            <person name="Cooper J."/>
            <person name="Damon W."/>
            <person name="Desjardin D."/>
            <person name="Finy P."/>
            <person name="Geml J."/>
            <person name="Haridas S."/>
            <person name="Hughes K."/>
            <person name="Justo A."/>
            <person name="Karasinski D."/>
            <person name="Kautmanova I."/>
            <person name="Kiss B."/>
            <person name="Kocsube S."/>
            <person name="Kotiranta H."/>
            <person name="LaButti K.M."/>
            <person name="Lechner B.E."/>
            <person name="Liimatainen K."/>
            <person name="Lipzen A."/>
            <person name="Lukacs Z."/>
            <person name="Mihaltcheva S."/>
            <person name="Morgado L.N."/>
            <person name="Niskanen T."/>
            <person name="Noordeloos M.E."/>
            <person name="Ohm R.A."/>
            <person name="Ortiz-Santana B."/>
            <person name="Ovrebo C."/>
            <person name="Racz N."/>
            <person name="Riley R."/>
            <person name="Savchenko A."/>
            <person name="Shiryaev A."/>
            <person name="Soop K."/>
            <person name="Spirin V."/>
            <person name="Szebenyi C."/>
            <person name="Tomsovsky M."/>
            <person name="Tulloss R.E."/>
            <person name="Uehling J."/>
            <person name="Grigoriev I.V."/>
            <person name="Vagvolgyi C."/>
            <person name="Papp T."/>
            <person name="Martin F.M."/>
            <person name="Miettinen O."/>
            <person name="Hibbett D.S."/>
            <person name="Nagy L.G."/>
        </authorList>
    </citation>
    <scope>NUCLEOTIDE SEQUENCE [LARGE SCALE GENOMIC DNA]</scope>
    <source>
        <strain evidence="2 3">HHB13444</strain>
    </source>
</reference>
<protein>
    <submittedName>
        <fullName evidence="2">Uncharacterized protein</fullName>
    </submittedName>
</protein>
<feature type="region of interest" description="Disordered" evidence="1">
    <location>
        <begin position="31"/>
        <end position="73"/>
    </location>
</feature>
<evidence type="ECO:0000313" key="3">
    <source>
        <dbReference type="Proteomes" id="UP000308197"/>
    </source>
</evidence>
<feature type="region of interest" description="Disordered" evidence="1">
    <location>
        <begin position="542"/>
        <end position="607"/>
    </location>
</feature>
<gene>
    <name evidence="2" type="ORF">K466DRAFT_553149</name>
</gene>
<feature type="region of interest" description="Disordered" evidence="1">
    <location>
        <begin position="1062"/>
        <end position="1094"/>
    </location>
</feature>
<name>A0A5C3P4Z0_9APHY</name>